<protein>
    <submittedName>
        <fullName evidence="2">Uncharacterized protein</fullName>
    </submittedName>
</protein>
<organism evidence="2 3">
    <name type="scientific">Streptomyces lavendulae subsp. lavendulae</name>
    <dbReference type="NCBI Taxonomy" id="58340"/>
    <lineage>
        <taxon>Bacteria</taxon>
        <taxon>Bacillati</taxon>
        <taxon>Actinomycetota</taxon>
        <taxon>Actinomycetes</taxon>
        <taxon>Kitasatosporales</taxon>
        <taxon>Streptomycetaceae</taxon>
        <taxon>Streptomyces</taxon>
    </lineage>
</organism>
<dbReference type="EMBL" id="CP024985">
    <property type="protein sequence ID" value="ATZ22175.1"/>
    <property type="molecule type" value="Genomic_DNA"/>
</dbReference>
<evidence type="ECO:0000313" key="3">
    <source>
        <dbReference type="Proteomes" id="UP000231791"/>
    </source>
</evidence>
<accession>A0A2K8P982</accession>
<evidence type="ECO:0000256" key="1">
    <source>
        <dbReference type="SAM" id="MobiDB-lite"/>
    </source>
</evidence>
<feature type="region of interest" description="Disordered" evidence="1">
    <location>
        <begin position="32"/>
        <end position="62"/>
    </location>
</feature>
<evidence type="ECO:0000313" key="2">
    <source>
        <dbReference type="EMBL" id="ATZ22175.1"/>
    </source>
</evidence>
<proteinExistence type="predicted"/>
<gene>
    <name evidence="2" type="ORF">SLAV_01230</name>
</gene>
<dbReference type="Proteomes" id="UP000231791">
    <property type="component" value="Chromosome"/>
</dbReference>
<sequence>MVTHPPGASRPRYPSGSGTIPRQLRRLLSALPRPSDPAVSGPAAVAPHAARPKPGPCTRTAGLPRPALPAVAAGLLGLGVRILTHHREGNPRP</sequence>
<dbReference type="KEGG" id="slx:SLAV_01230"/>
<feature type="region of interest" description="Disordered" evidence="1">
    <location>
        <begin position="1"/>
        <end position="20"/>
    </location>
</feature>
<dbReference type="AlphaFoldDB" id="A0A2K8P982"/>
<keyword evidence="3" id="KW-1185">Reference proteome</keyword>
<reference evidence="2 3" key="1">
    <citation type="submission" date="2017-11" db="EMBL/GenBank/DDBJ databases">
        <title>Complete genome sequence of Streptomyces lavendulae subsp. lavendulae CCM 3239 (formerly 'Streptomyces aureofaciens CCM 3239'), the producer of the angucycline-type antibiotic auricin.</title>
        <authorList>
            <person name="Busche T."/>
            <person name="Novakova R."/>
            <person name="Al'Dilaimi A."/>
            <person name="Homerova D."/>
            <person name="Feckova L."/>
            <person name="Rezuchova B."/>
            <person name="Mingyar E."/>
            <person name="Csolleiova D."/>
            <person name="Bekeova C."/>
            <person name="Winkler A."/>
            <person name="Sevcikova B."/>
            <person name="Kalinowski J."/>
            <person name="Kormanec J."/>
            <person name="Ruckert C."/>
        </authorList>
    </citation>
    <scope>NUCLEOTIDE SEQUENCE [LARGE SCALE GENOMIC DNA]</scope>
    <source>
        <strain evidence="2 3">CCM 3239</strain>
    </source>
</reference>
<name>A0A2K8P982_STRLA</name>